<feature type="transmembrane region" description="Helical" evidence="2">
    <location>
        <begin position="476"/>
        <end position="498"/>
    </location>
</feature>
<dbReference type="KEGG" id="sdyn:Mal52_18550"/>
<feature type="coiled-coil region" evidence="1">
    <location>
        <begin position="191"/>
        <end position="221"/>
    </location>
</feature>
<evidence type="ECO:0000313" key="5">
    <source>
        <dbReference type="Proteomes" id="UP000319383"/>
    </source>
</evidence>
<organism evidence="4 5">
    <name type="scientific">Symmachiella dynata</name>
    <dbReference type="NCBI Taxonomy" id="2527995"/>
    <lineage>
        <taxon>Bacteria</taxon>
        <taxon>Pseudomonadati</taxon>
        <taxon>Planctomycetota</taxon>
        <taxon>Planctomycetia</taxon>
        <taxon>Planctomycetales</taxon>
        <taxon>Planctomycetaceae</taxon>
        <taxon>Symmachiella</taxon>
    </lineage>
</organism>
<feature type="coiled-coil region" evidence="1">
    <location>
        <begin position="276"/>
        <end position="304"/>
    </location>
</feature>
<feature type="coiled-coil region" evidence="1">
    <location>
        <begin position="591"/>
        <end position="621"/>
    </location>
</feature>
<accession>A0A517ZLL4</accession>
<name>A0A517ZLL4_9PLAN</name>
<keyword evidence="1" id="KW-0175">Coiled coil</keyword>
<dbReference type="Gene3D" id="3.40.50.300">
    <property type="entry name" value="P-loop containing nucleotide triphosphate hydrolases"/>
    <property type="match status" value="2"/>
</dbReference>
<dbReference type="InterPro" id="IPR038734">
    <property type="entry name" value="YhaN_AAA"/>
</dbReference>
<protein>
    <recommendedName>
        <fullName evidence="3">YhaN AAA domain-containing protein</fullName>
    </recommendedName>
</protein>
<dbReference type="AlphaFoldDB" id="A0A517ZLL4"/>
<evidence type="ECO:0000256" key="1">
    <source>
        <dbReference type="SAM" id="Coils"/>
    </source>
</evidence>
<evidence type="ECO:0000259" key="3">
    <source>
        <dbReference type="Pfam" id="PF13514"/>
    </source>
</evidence>
<dbReference type="RefSeq" id="WP_145375494.1">
    <property type="nucleotide sequence ID" value="NZ_CP036276.1"/>
</dbReference>
<evidence type="ECO:0000313" key="4">
    <source>
        <dbReference type="EMBL" id="QDU43382.1"/>
    </source>
</evidence>
<sequence length="1038" mass="118576">MKITDISIDHCGVWHNLNLPLSDPGMSVFYGPNEAGKSTLMRFVRGMLYDFKSSGPGDSGGQSELKNVAGSLTLSTESGSYRIERHYTQGVENAVTIIGPNGDRVERDEFVELLGGVDQEVFHRVFAVGLRELQKLASLHEDQVAEKIYGLTLGPQSQRILHALDDIDQKSRKLIGANPQHGRLPELFGERDRLKAELDALAGLKERHRELSDSQHKLQSEIDDINTRQEGIESQLRGHLYMQRAYAPWNRVRAVKDELSQLPVVDSFPENGIERLDEIELQLAEAAEKRDRLKKQAKQNLEQAATFGGNKDIAKYEVTLQGLVDQRDWIAELEQQISHAQSKYDDLEKQVLERQPQWGEGHIADPAAEFDTSPNAYARLVSTARAFKRVVARREKTKRRAKRLNKLCQSQQEKLAAGLSRYRVDSAQDALVAVRERLTSMETLGELKLNERELHKRQLSFDELREHTEIRLALPASYYICTWAVTACGVLSILVGAFQGVMNQMTIGAVFALIGCMLVMLSRLAKHHFEQGVDGRLKEISLAADQNFEQLRNVREEILEVLGDSPGKADDGNWLPEAEEMRSCAREIADLERLAVSERKLERNRQRLENANNAIYESQRNVAGARQSWQQLLSQLGLPETLDVNEAFTIWQSLVELSHARQEFRIAKIELKSRRQMYTSFCRRIAAVGRRMHEWEHNFDQPLVVLDHWEEQLKALHGGRDERRRLRREARDLARNAAESRAAVEDYKTQRTALLREAGAADREDFELRSQALSRRILLERQLQQANEDLRTAGESDNELAVTEEDLELFDADHNTECIDLLKMEQEDLRNDLQEAYKNQGSLRRELEVIEADQQSRHLRREIAQVQQRIHTAGAEWFALQRAKLAVEQMRHHVERTRQPVTIADASRYLTRITCGKYRNIWTPLGKRSLRIDDEHGHSLSVESLSSGTREQLFLAIRMALIHDYARHGVTLPMVLDDVLVNFDENRTEAALEALSDFSRQGHQVLMFTCHRHLAHMAKTKGCEPIWLPSRTDTAEAA</sequence>
<keyword evidence="2" id="KW-0472">Membrane</keyword>
<proteinExistence type="predicted"/>
<reference evidence="4 5" key="1">
    <citation type="submission" date="2019-02" db="EMBL/GenBank/DDBJ databases">
        <title>Deep-cultivation of Planctomycetes and their phenomic and genomic characterization uncovers novel biology.</title>
        <authorList>
            <person name="Wiegand S."/>
            <person name="Jogler M."/>
            <person name="Boedeker C."/>
            <person name="Pinto D."/>
            <person name="Vollmers J."/>
            <person name="Rivas-Marin E."/>
            <person name="Kohn T."/>
            <person name="Peeters S.H."/>
            <person name="Heuer A."/>
            <person name="Rast P."/>
            <person name="Oberbeckmann S."/>
            <person name="Bunk B."/>
            <person name="Jeske O."/>
            <person name="Meyerdierks A."/>
            <person name="Storesund J.E."/>
            <person name="Kallscheuer N."/>
            <person name="Luecker S."/>
            <person name="Lage O.M."/>
            <person name="Pohl T."/>
            <person name="Merkel B.J."/>
            <person name="Hornburger P."/>
            <person name="Mueller R.-W."/>
            <person name="Bruemmer F."/>
            <person name="Labrenz M."/>
            <person name="Spormann A.M."/>
            <person name="Op den Camp H."/>
            <person name="Overmann J."/>
            <person name="Amann R."/>
            <person name="Jetten M.S.M."/>
            <person name="Mascher T."/>
            <person name="Medema M.H."/>
            <person name="Devos D.P."/>
            <person name="Kaster A.-K."/>
            <person name="Ovreas L."/>
            <person name="Rohde M."/>
            <person name="Galperin M.Y."/>
            <person name="Jogler C."/>
        </authorList>
    </citation>
    <scope>NUCLEOTIDE SEQUENCE [LARGE SCALE GENOMIC DNA]</scope>
    <source>
        <strain evidence="4 5">Mal52</strain>
    </source>
</reference>
<dbReference type="PANTHER" id="PTHR41259:SF1">
    <property type="entry name" value="DOUBLE-STRAND BREAK REPAIR RAD50 ATPASE, PUTATIVE-RELATED"/>
    <property type="match status" value="1"/>
</dbReference>
<dbReference type="EMBL" id="CP036276">
    <property type="protein sequence ID" value="QDU43382.1"/>
    <property type="molecule type" value="Genomic_DNA"/>
</dbReference>
<dbReference type="SUPFAM" id="SSF52540">
    <property type="entry name" value="P-loop containing nucleoside triphosphate hydrolases"/>
    <property type="match status" value="1"/>
</dbReference>
<dbReference type="InterPro" id="IPR027417">
    <property type="entry name" value="P-loop_NTPase"/>
</dbReference>
<evidence type="ECO:0000256" key="2">
    <source>
        <dbReference type="SAM" id="Phobius"/>
    </source>
</evidence>
<dbReference type="Proteomes" id="UP000319383">
    <property type="component" value="Chromosome"/>
</dbReference>
<keyword evidence="5" id="KW-1185">Reference proteome</keyword>
<keyword evidence="2" id="KW-1133">Transmembrane helix</keyword>
<feature type="coiled-coil region" evidence="1">
    <location>
        <begin position="716"/>
        <end position="869"/>
    </location>
</feature>
<dbReference type="PANTHER" id="PTHR41259">
    <property type="entry name" value="DOUBLE-STRAND BREAK REPAIR RAD50 ATPASE, PUTATIVE-RELATED"/>
    <property type="match status" value="1"/>
</dbReference>
<feature type="domain" description="YhaN AAA" evidence="3">
    <location>
        <begin position="1"/>
        <end position="186"/>
    </location>
</feature>
<keyword evidence="2" id="KW-0812">Transmembrane</keyword>
<dbReference type="Pfam" id="PF13514">
    <property type="entry name" value="AAA_27"/>
    <property type="match status" value="1"/>
</dbReference>
<gene>
    <name evidence="4" type="ORF">Mal52_18550</name>
</gene>
<feature type="transmembrane region" description="Helical" evidence="2">
    <location>
        <begin position="505"/>
        <end position="525"/>
    </location>
</feature>